<evidence type="ECO:0000256" key="4">
    <source>
        <dbReference type="ARBA" id="ARBA00022553"/>
    </source>
</evidence>
<dbReference type="SUPFAM" id="SSF47336">
    <property type="entry name" value="ACP-like"/>
    <property type="match status" value="1"/>
</dbReference>
<dbReference type="InterPro" id="IPR016035">
    <property type="entry name" value="Acyl_Trfase/lysoPLipase"/>
</dbReference>
<dbReference type="InterPro" id="IPR014031">
    <property type="entry name" value="Ketoacyl_synth_C"/>
</dbReference>
<dbReference type="Pfam" id="PF16197">
    <property type="entry name" value="KAsynt_C_assoc"/>
    <property type="match status" value="1"/>
</dbReference>
<dbReference type="PROSITE" id="PS00606">
    <property type="entry name" value="KS3_1"/>
    <property type="match status" value="1"/>
</dbReference>
<dbReference type="SUPFAM" id="SSF51735">
    <property type="entry name" value="NAD(P)-binding Rossmann-fold domains"/>
    <property type="match status" value="2"/>
</dbReference>
<dbReference type="PROSITE" id="PS52019">
    <property type="entry name" value="PKS_MFAS_DH"/>
    <property type="match status" value="1"/>
</dbReference>
<evidence type="ECO:0000259" key="9">
    <source>
        <dbReference type="PROSITE" id="PS52004"/>
    </source>
</evidence>
<dbReference type="Pfam" id="PF00109">
    <property type="entry name" value="ketoacyl-synt"/>
    <property type="match status" value="1"/>
</dbReference>
<name>A0ABT3X3U4_9BACL</name>
<feature type="domain" description="Ketosynthase family 3 (KS3)" evidence="9">
    <location>
        <begin position="9"/>
        <end position="436"/>
    </location>
</feature>
<proteinExistence type="predicted"/>
<dbReference type="PANTHER" id="PTHR43775">
    <property type="entry name" value="FATTY ACID SYNTHASE"/>
    <property type="match status" value="1"/>
</dbReference>
<feature type="active site" description="Proton donor; for dehydratase activity" evidence="6">
    <location>
        <position position="1102"/>
    </location>
</feature>
<feature type="region of interest" description="N-terminal hotdog fold" evidence="6">
    <location>
        <begin position="897"/>
        <end position="1026"/>
    </location>
</feature>
<evidence type="ECO:0000256" key="6">
    <source>
        <dbReference type="PROSITE-ProRule" id="PRU01363"/>
    </source>
</evidence>
<keyword evidence="4" id="KW-0597">Phosphoprotein</keyword>
<sequence length="1848" mass="202861">MTNLNTNEREPIAIVGIGCRFPGGVDSPRSFWNLLTEGVDAITEVPEDRWSQQRFFDPNRGKPGKTYTKWGGFLDSIDLFDASFFGISPREASMLDPQQRLLLEVCWEALEDGGQRADKLRGSRTGVFIGGFTLDYKYLQFAERNRHVVGSHTATGVMMTLLANRLSYVFDFQGPSVAVDTACSSSLVAVHLACQSLWNGETGLAIAGGVNVMLKPDITVSESKAGMLSPDGRSRAFDSRANGYVRAEGAGIVVLKPFAQAVADGDSIYALIRGTAVNQDGNSSGLTVPRGEAQEKLMREAYARAGVKPSEIQYVEAHGTGTPVGDPIEANAIGTVLSDGRGEQDVCYIGSVKTNFGHTEAAAGVAGLIKAALALHHGQIPKHLHLLSANPKIDLEQLKLKVPQELTPWPETEGPRLAGVNSFGFGGTNAHAVLEAAPIPAALKDDVQEQASYRVVPLSARSPEALQQQASTWMRELGDGGLLEGASLSDLAHWASQRRDHHPHRLAVLAKSSEDLLDSLQAYLNQESRPGLAAGQAGNEPEPLVFVYTGMGPQWWGMGQQLYREEPVFRAALDDCDARFQKQAGWSVLEEMLKDESRSRMAETEVAQPANFFLQVGLTELWKSYGVVPDAIVGHSAGEAAACYVAGAMSLDEAIKVIYHRSRLQQLTTGQGKLVAVSLPHQDVLPYLKGLEDRVSIAALNSPSSVTLVGDPDALELVVAPLEAKGVFCKYLFVKVPYHSHYMDPLREELLEVLGDLQLTDTHLPLYSTVTGRRIEGTQADAHYWWLNVRDSVLFAAATNELLQDGYSRFLEVGPHPVLASSISECLDASNRSGKIATSMRRGQDEQQILLGSLGQLYTGGQEVEWAALNPTGRAIKLPGYPWQRERHWNESHESAQDRLGEKRRPLLGNRLHVPHPAWETEINTSQITYLADHQIQSSIVFPGAAYFEMVCQGINDLLGAKPGVIYGVGEVEFHKALFLSQERNANLQLHLDPEAGTYRIVDATNPAADLPLHSSGKVLWKNRYQVPKVSLSDLQVRLTSEVTKEQTYEHFRKLGLVYGPTFQGIERLWHNGQGEVLVQIRVPDAILPEMGDYEMHPVVLDYMFQSLAAALPREGEETVYMPTGIDHGIFGGTIRSQVMWIHAKICEQTDVELTGDIRLFDEEGNTLFEVAGCRARSLKDDSQQVMGNVPMTYSELSWVEQELMTDTEAANTGDLWLLCTDRDGVGTRLAERLRENGDRAIMVQAGSQYSKVAEDLYAVRPGSTDDYHRLLTDLQAENGHDPLHLRGIVHLYSLDIADTVHLTDETLAQAEVLGGLSVLHLTQAVAQYPWRKAPKMWLVTSGAQTVANEAGTQVAQSTLWGLARVIGQQEHRDIWGGIVDLDPASAVDESAALLAKEIRRTDREDQVAYRNRVRYVARLVDCQDLSLPLPPQLRQDASYMITGGFGALGLLVAAHLIERGARRLILVGREALPPRIEWKQVDPDSRTGQRIASVRALEALGASVHVAGFDVADAGALAAFVEAYEAEGWPSIRGIIHSAGTSKPQMLLSMTADEYASVLRPKVQGAWNLHTQFHDAPLDFFILFSSVASLIVSPGQGNYAAGNEFLNALARYRHALGKPALSINWGPWGEVGMANDLDLIEFFAKRGNYPITNAKGLEAFGHVMGHSKPQVMVSPLVWNVACQTNYPLGEFPAMLDDVYAQSAQQQAKEEPETGKENIRESLQNESDPVLRQELLEAYVKDSVSHVLLLNREQLVNDEPLTSMGLDSMLALELRSRLEKTFGVSVPVVELLRGVSVKEISHSLNSQMQTEISSGDDVLSHLDHLKPEDLDDLSDEEIERLLQELEAN</sequence>
<evidence type="ECO:0000259" key="10">
    <source>
        <dbReference type="PROSITE" id="PS52019"/>
    </source>
</evidence>
<dbReference type="InterPro" id="IPR049551">
    <property type="entry name" value="PKS_DH_C"/>
</dbReference>
<dbReference type="InterPro" id="IPR032821">
    <property type="entry name" value="PKS_assoc"/>
</dbReference>
<dbReference type="Gene3D" id="3.40.366.10">
    <property type="entry name" value="Malonyl-Coenzyme A Acyl Carrier Protein, domain 2"/>
    <property type="match status" value="1"/>
</dbReference>
<keyword evidence="5" id="KW-0808">Transferase</keyword>
<protein>
    <submittedName>
        <fullName evidence="11">Type I polyketide synthase</fullName>
    </submittedName>
</protein>
<evidence type="ECO:0000256" key="7">
    <source>
        <dbReference type="SAM" id="MobiDB-lite"/>
    </source>
</evidence>
<dbReference type="InterPro" id="IPR042104">
    <property type="entry name" value="PKS_dehydratase_sf"/>
</dbReference>
<dbReference type="SMART" id="SM00825">
    <property type="entry name" value="PKS_KS"/>
    <property type="match status" value="1"/>
</dbReference>
<dbReference type="InterPro" id="IPR009081">
    <property type="entry name" value="PP-bd_ACP"/>
</dbReference>
<dbReference type="SMART" id="SM00823">
    <property type="entry name" value="PKS_PP"/>
    <property type="match status" value="1"/>
</dbReference>
<dbReference type="InterPro" id="IPR016036">
    <property type="entry name" value="Malonyl_transacylase_ACP-bd"/>
</dbReference>
<dbReference type="InterPro" id="IPR014030">
    <property type="entry name" value="Ketoacyl_synth_N"/>
</dbReference>
<dbReference type="InterPro" id="IPR036736">
    <property type="entry name" value="ACP-like_sf"/>
</dbReference>
<reference evidence="11 12" key="1">
    <citation type="submission" date="2022-11" db="EMBL/GenBank/DDBJ databases">
        <title>Study of microbial diversity in lake waters.</title>
        <authorList>
            <person name="Zhang J."/>
        </authorList>
    </citation>
    <scope>NUCLEOTIDE SEQUENCE [LARGE SCALE GENOMIC DNA]</scope>
    <source>
        <strain evidence="11 12">DT12</strain>
    </source>
</reference>
<accession>A0ABT3X3U4</accession>
<keyword evidence="12" id="KW-1185">Reference proteome</keyword>
<comment type="caution">
    <text evidence="11">The sequence shown here is derived from an EMBL/GenBank/DDBJ whole genome shotgun (WGS) entry which is preliminary data.</text>
</comment>
<dbReference type="InterPro" id="IPR013968">
    <property type="entry name" value="PKS_KR"/>
</dbReference>
<evidence type="ECO:0000256" key="3">
    <source>
        <dbReference type="ARBA" id="ARBA00022450"/>
    </source>
</evidence>
<dbReference type="Pfam" id="PF02801">
    <property type="entry name" value="Ketoacyl-synt_C"/>
    <property type="match status" value="1"/>
</dbReference>
<dbReference type="InterPro" id="IPR036291">
    <property type="entry name" value="NAD(P)-bd_dom_sf"/>
</dbReference>
<organism evidence="11 12">
    <name type="scientific">Tumebacillus lacus</name>
    <dbReference type="NCBI Taxonomy" id="2995335"/>
    <lineage>
        <taxon>Bacteria</taxon>
        <taxon>Bacillati</taxon>
        <taxon>Bacillota</taxon>
        <taxon>Bacilli</taxon>
        <taxon>Bacillales</taxon>
        <taxon>Alicyclobacillaceae</taxon>
        <taxon>Tumebacillus</taxon>
    </lineage>
</organism>
<feature type="domain" description="Carrier" evidence="8">
    <location>
        <begin position="1734"/>
        <end position="1808"/>
    </location>
</feature>
<dbReference type="SUPFAM" id="SSF53901">
    <property type="entry name" value="Thiolase-like"/>
    <property type="match status" value="1"/>
</dbReference>
<gene>
    <name evidence="11" type="ORF">OS242_05555</name>
</gene>
<dbReference type="SMART" id="SM00826">
    <property type="entry name" value="PKS_DH"/>
    <property type="match status" value="1"/>
</dbReference>
<evidence type="ECO:0000313" key="12">
    <source>
        <dbReference type="Proteomes" id="UP001208017"/>
    </source>
</evidence>
<dbReference type="Gene3D" id="3.40.47.10">
    <property type="match status" value="1"/>
</dbReference>
<dbReference type="Pfam" id="PF00550">
    <property type="entry name" value="PP-binding"/>
    <property type="match status" value="1"/>
</dbReference>
<dbReference type="SMART" id="SM00827">
    <property type="entry name" value="PKS_AT"/>
    <property type="match status" value="1"/>
</dbReference>
<dbReference type="PANTHER" id="PTHR43775:SF37">
    <property type="entry name" value="SI:DKEY-61P9.11"/>
    <property type="match status" value="1"/>
</dbReference>
<dbReference type="Pfam" id="PF14765">
    <property type="entry name" value="PS-DH"/>
    <property type="match status" value="1"/>
</dbReference>
<evidence type="ECO:0000313" key="11">
    <source>
        <dbReference type="EMBL" id="MCX7569419.1"/>
    </source>
</evidence>
<dbReference type="InterPro" id="IPR049900">
    <property type="entry name" value="PKS_mFAS_DH"/>
</dbReference>
<comment type="pathway">
    <text evidence="2">Antibiotic biosynthesis; bacillaene biosynthesis.</text>
</comment>
<dbReference type="SUPFAM" id="SSF55048">
    <property type="entry name" value="Probable ACP-binding domain of malonyl-CoA ACP transacylase"/>
    <property type="match status" value="1"/>
</dbReference>
<feature type="active site" description="Proton acceptor; for dehydratase activity" evidence="6">
    <location>
        <position position="934"/>
    </location>
</feature>
<dbReference type="Proteomes" id="UP001208017">
    <property type="component" value="Unassembled WGS sequence"/>
</dbReference>
<dbReference type="InterPro" id="IPR018201">
    <property type="entry name" value="Ketoacyl_synth_AS"/>
</dbReference>
<dbReference type="SMART" id="SM00822">
    <property type="entry name" value="PKS_KR"/>
    <property type="match status" value="1"/>
</dbReference>
<dbReference type="InterPro" id="IPR006162">
    <property type="entry name" value="Ppantetheine_attach_site"/>
</dbReference>
<dbReference type="InterPro" id="IPR049552">
    <property type="entry name" value="PKS_DH_N"/>
</dbReference>
<dbReference type="InterPro" id="IPR014043">
    <property type="entry name" value="Acyl_transferase_dom"/>
</dbReference>
<dbReference type="InterPro" id="IPR049490">
    <property type="entry name" value="C883_1060-like_KR_N"/>
</dbReference>
<dbReference type="InterPro" id="IPR050091">
    <property type="entry name" value="PKS_NRPS_Biosynth_Enz"/>
</dbReference>
<dbReference type="PROSITE" id="PS52004">
    <property type="entry name" value="KS3_2"/>
    <property type="match status" value="1"/>
</dbReference>
<dbReference type="RefSeq" id="WP_267150662.1">
    <property type="nucleotide sequence ID" value="NZ_JAPMLT010000002.1"/>
</dbReference>
<evidence type="ECO:0000256" key="2">
    <source>
        <dbReference type="ARBA" id="ARBA00004789"/>
    </source>
</evidence>
<dbReference type="InterPro" id="IPR020806">
    <property type="entry name" value="PKS_PP-bd"/>
</dbReference>
<dbReference type="InterPro" id="IPR020807">
    <property type="entry name" value="PKS_DH"/>
</dbReference>
<dbReference type="PROSITE" id="PS00012">
    <property type="entry name" value="PHOSPHOPANTETHEINE"/>
    <property type="match status" value="1"/>
</dbReference>
<dbReference type="CDD" id="cd00833">
    <property type="entry name" value="PKS"/>
    <property type="match status" value="1"/>
</dbReference>
<dbReference type="Pfam" id="PF21089">
    <property type="entry name" value="PKS_DH_N"/>
    <property type="match status" value="1"/>
</dbReference>
<feature type="compositionally biased region" description="Basic and acidic residues" evidence="7">
    <location>
        <begin position="1708"/>
        <end position="1720"/>
    </location>
</feature>
<feature type="region of interest" description="Disordered" evidence="7">
    <location>
        <begin position="1703"/>
        <end position="1726"/>
    </location>
</feature>
<dbReference type="SUPFAM" id="SSF52151">
    <property type="entry name" value="FabD/lysophospholipase-like"/>
    <property type="match status" value="1"/>
</dbReference>
<keyword evidence="3" id="KW-0596">Phosphopantetheine</keyword>
<dbReference type="InterPro" id="IPR020841">
    <property type="entry name" value="PKS_Beta-ketoAc_synthase_dom"/>
</dbReference>
<dbReference type="InterPro" id="IPR016039">
    <property type="entry name" value="Thiolase-like"/>
</dbReference>
<evidence type="ECO:0000259" key="8">
    <source>
        <dbReference type="PROSITE" id="PS50075"/>
    </source>
</evidence>
<dbReference type="Pfam" id="PF08659">
    <property type="entry name" value="KR"/>
    <property type="match status" value="1"/>
</dbReference>
<dbReference type="InterPro" id="IPR057326">
    <property type="entry name" value="KR_dom"/>
</dbReference>
<feature type="region of interest" description="C-terminal hotdog fold" evidence="6">
    <location>
        <begin position="1040"/>
        <end position="1185"/>
    </location>
</feature>
<dbReference type="Gene3D" id="1.10.1200.10">
    <property type="entry name" value="ACP-like"/>
    <property type="match status" value="1"/>
</dbReference>
<dbReference type="Pfam" id="PF00698">
    <property type="entry name" value="Acyl_transf_1"/>
    <property type="match status" value="1"/>
</dbReference>
<feature type="domain" description="PKS/mFAS DH" evidence="10">
    <location>
        <begin position="897"/>
        <end position="1185"/>
    </location>
</feature>
<dbReference type="InterPro" id="IPR001227">
    <property type="entry name" value="Ac_transferase_dom_sf"/>
</dbReference>
<comment type="function">
    <text evidence="1">Involved in some intermediate steps for the synthesis of the antibiotic polyketide bacillaene which is involved in secondary metabolism.</text>
</comment>
<evidence type="ECO:0000256" key="5">
    <source>
        <dbReference type="ARBA" id="ARBA00022679"/>
    </source>
</evidence>
<dbReference type="Gene3D" id="3.30.70.3290">
    <property type="match status" value="1"/>
</dbReference>
<dbReference type="PROSITE" id="PS50075">
    <property type="entry name" value="CARRIER"/>
    <property type="match status" value="1"/>
</dbReference>
<dbReference type="CDD" id="cd08955">
    <property type="entry name" value="KR_2_FAS_SDR_x"/>
    <property type="match status" value="1"/>
</dbReference>
<dbReference type="Gene3D" id="3.40.50.720">
    <property type="entry name" value="NAD(P)-binding Rossmann-like Domain"/>
    <property type="match status" value="1"/>
</dbReference>
<evidence type="ECO:0000256" key="1">
    <source>
        <dbReference type="ARBA" id="ARBA00003299"/>
    </source>
</evidence>
<dbReference type="EMBL" id="JAPMLT010000002">
    <property type="protein sequence ID" value="MCX7569419.1"/>
    <property type="molecule type" value="Genomic_DNA"/>
</dbReference>
<dbReference type="Gene3D" id="3.10.129.110">
    <property type="entry name" value="Polyketide synthase dehydratase"/>
    <property type="match status" value="1"/>
</dbReference>
<dbReference type="Pfam" id="PF21394">
    <property type="entry name" value="Beta-ketacyl_N"/>
    <property type="match status" value="1"/>
</dbReference>